<proteinExistence type="predicted"/>
<dbReference type="EMBL" id="BKBC01000044">
    <property type="protein sequence ID" value="GEQ22249.1"/>
    <property type="molecule type" value="Genomic_DNA"/>
</dbReference>
<organism evidence="1 3">
    <name type="scientific">Clostridium butyricum</name>
    <dbReference type="NCBI Taxonomy" id="1492"/>
    <lineage>
        <taxon>Bacteria</taxon>
        <taxon>Bacillati</taxon>
        <taxon>Bacillota</taxon>
        <taxon>Clostridia</taxon>
        <taxon>Eubacteriales</taxon>
        <taxon>Clostridiaceae</taxon>
        <taxon>Clostridium</taxon>
    </lineage>
</organism>
<dbReference type="GeneID" id="92944146"/>
<reference evidence="2 4" key="1">
    <citation type="submission" date="2019-05" db="EMBL/GenBank/DDBJ databases">
        <authorList>
            <person name="Schori C."/>
            <person name="Ahrens C."/>
        </authorList>
    </citation>
    <scope>NUCLEOTIDE SEQUENCE [LARGE SCALE GENOMIC DNA]</scope>
    <source>
        <strain evidence="2 4">DSM 10702</strain>
    </source>
</reference>
<dbReference type="RefSeq" id="WP_035764050.1">
    <property type="nucleotide sequence ID" value="NZ_AP019716.1"/>
</dbReference>
<evidence type="ECO:0000313" key="4">
    <source>
        <dbReference type="Proteomes" id="UP000515243"/>
    </source>
</evidence>
<evidence type="ECO:0000313" key="3">
    <source>
        <dbReference type="Proteomes" id="UP000321089"/>
    </source>
</evidence>
<dbReference type="AlphaFoldDB" id="A0A512TPQ0"/>
<gene>
    <name evidence="1" type="ORF">CBU02nite_27550</name>
    <name evidence="2" type="ORF">FF104_08230</name>
</gene>
<protein>
    <submittedName>
        <fullName evidence="1">Uncharacterized protein</fullName>
    </submittedName>
</protein>
<sequence>MKNFDDFLSTLNPDVIEAISEKANSKTSDVKGIPNLVTAIGVQNITITLELLKLYHDWLHS</sequence>
<accession>A0A512TPQ0</accession>
<evidence type="ECO:0000313" key="2">
    <source>
        <dbReference type="EMBL" id="QMW90952.1"/>
    </source>
</evidence>
<evidence type="ECO:0000313" key="1">
    <source>
        <dbReference type="EMBL" id="GEQ22249.1"/>
    </source>
</evidence>
<dbReference type="EMBL" id="CP040626">
    <property type="protein sequence ID" value="QMW90952.1"/>
    <property type="molecule type" value="Genomic_DNA"/>
</dbReference>
<reference evidence="1 3" key="2">
    <citation type="submission" date="2019-07" db="EMBL/GenBank/DDBJ databases">
        <title>Whole genome shotgun sequence of Clostridium butyricum NBRC 3858.</title>
        <authorList>
            <person name="Hosoyama A."/>
            <person name="Uohara A."/>
            <person name="Ohji S."/>
            <person name="Ichikawa N."/>
        </authorList>
    </citation>
    <scope>NUCLEOTIDE SEQUENCE [LARGE SCALE GENOMIC DNA]</scope>
    <source>
        <strain evidence="1 3">NBRC 3858</strain>
    </source>
</reference>
<dbReference type="Proteomes" id="UP000515243">
    <property type="component" value="Chromosome 1"/>
</dbReference>
<dbReference type="Proteomes" id="UP000321089">
    <property type="component" value="Unassembled WGS sequence"/>
</dbReference>
<name>A0A512TPQ0_CLOBU</name>